<dbReference type="GO" id="GO:0046872">
    <property type="term" value="F:metal ion binding"/>
    <property type="evidence" value="ECO:0007669"/>
    <property type="project" value="UniProtKB-KW"/>
</dbReference>
<accession>A0A498D5M2</accession>
<feature type="region of interest" description="Disordered" evidence="4">
    <location>
        <begin position="268"/>
        <end position="293"/>
    </location>
</feature>
<feature type="domain" description="Peptidase M20 dimerisation" evidence="5">
    <location>
        <begin position="194"/>
        <end position="351"/>
    </location>
</feature>
<keyword evidence="2" id="KW-0479">Metal-binding</keyword>
<gene>
    <name evidence="6" type="ORF">D8M04_08885</name>
</gene>
<dbReference type="Gene3D" id="3.30.70.360">
    <property type="match status" value="1"/>
</dbReference>
<dbReference type="NCBIfam" id="NF006579">
    <property type="entry name" value="PRK09104.1"/>
    <property type="match status" value="1"/>
</dbReference>
<keyword evidence="3" id="KW-0378">Hydrolase</keyword>
<dbReference type="InterPro" id="IPR051458">
    <property type="entry name" value="Cyt/Met_Dipeptidase"/>
</dbReference>
<dbReference type="InterPro" id="IPR011650">
    <property type="entry name" value="Peptidase_M20_dimer"/>
</dbReference>
<dbReference type="GO" id="GO:0008233">
    <property type="term" value="F:peptidase activity"/>
    <property type="evidence" value="ECO:0007669"/>
    <property type="project" value="UniProtKB-KW"/>
</dbReference>
<evidence type="ECO:0000313" key="7">
    <source>
        <dbReference type="Proteomes" id="UP000270219"/>
    </source>
</evidence>
<dbReference type="InterPro" id="IPR036264">
    <property type="entry name" value="Bact_exopeptidase_dim_dom"/>
</dbReference>
<dbReference type="SUPFAM" id="SSF53187">
    <property type="entry name" value="Zn-dependent exopeptidases"/>
    <property type="match status" value="1"/>
</dbReference>
<keyword evidence="1" id="KW-0645">Protease</keyword>
<dbReference type="SUPFAM" id="SSF55031">
    <property type="entry name" value="Bacterial exopeptidase dimerisation domain"/>
    <property type="match status" value="1"/>
</dbReference>
<dbReference type="Pfam" id="PF01546">
    <property type="entry name" value="Peptidase_M20"/>
    <property type="match status" value="1"/>
</dbReference>
<evidence type="ECO:0000259" key="5">
    <source>
        <dbReference type="Pfam" id="PF07687"/>
    </source>
</evidence>
<proteinExistence type="predicted"/>
<dbReference type="InterPro" id="IPR002933">
    <property type="entry name" value="Peptidase_M20"/>
</dbReference>
<protein>
    <submittedName>
        <fullName evidence="6">Dipeptidase</fullName>
    </submittedName>
</protein>
<dbReference type="RefSeq" id="WP_121522569.1">
    <property type="nucleotide sequence ID" value="NZ_RCHR01000003.1"/>
</dbReference>
<evidence type="ECO:0000313" key="6">
    <source>
        <dbReference type="EMBL" id="RLL44979.1"/>
    </source>
</evidence>
<sequence length="455" mass="50749">MSAVLAYLKENRDQLLNKLTDFLTIPSISTDSIHKQDVQKAADFVVRYLKEIGFENVDKQETKGHPLVYAEYNGAGEEAPTVLFYGHYDVQPVDPIDEWTSDPFKPEIRDERIYARGASDDKGQVFMHLAVFEAYMKTEGKLPINVKVCIEGEEEIGSEHLYEVLQSDKERFHADFAVISDSGMVAANQPTILYGLKGFTGIEVKVTGPDHDLHSGIYGGAVRNPITALSHILASMKNEEEVITVEGFYDDVEPLSDEERKLISEVPSEDYRNSTGIPETVSEQGYTPQEHTMGRPTFEINGIYGGYQGEGTKTIIPSTATAKITCRIVPGQNPNKIQDLLEKHIMKAAPAGVKVEVKKEKLSARAYKVEPSNPLIKVAAESYTKAFGKETVYIRMGGSIPVVEWIEAIYNIPIVLLGFGTPEDRLHSPNESFPLDSFDKGMETLVYYWEKLGQK</sequence>
<name>A0A498D5M2_9BACI</name>
<organism evidence="6 7">
    <name type="scientific">Oceanobacillus piezotolerans</name>
    <dbReference type="NCBI Taxonomy" id="2448030"/>
    <lineage>
        <taxon>Bacteria</taxon>
        <taxon>Bacillati</taxon>
        <taxon>Bacillota</taxon>
        <taxon>Bacilli</taxon>
        <taxon>Bacillales</taxon>
        <taxon>Bacillaceae</taxon>
        <taxon>Oceanobacillus</taxon>
    </lineage>
</organism>
<dbReference type="AlphaFoldDB" id="A0A498D5M2"/>
<dbReference type="Pfam" id="PF07687">
    <property type="entry name" value="M20_dimer"/>
    <property type="match status" value="1"/>
</dbReference>
<dbReference type="NCBIfam" id="NF005914">
    <property type="entry name" value="PRK07907.1"/>
    <property type="match status" value="1"/>
</dbReference>
<dbReference type="Proteomes" id="UP000270219">
    <property type="component" value="Unassembled WGS sequence"/>
</dbReference>
<evidence type="ECO:0000256" key="3">
    <source>
        <dbReference type="ARBA" id="ARBA00022801"/>
    </source>
</evidence>
<reference evidence="6 7" key="1">
    <citation type="submission" date="2018-10" db="EMBL/GenBank/DDBJ databases">
        <title>Oceanobacillus sp. YLB-02 draft genome.</title>
        <authorList>
            <person name="Yu L."/>
        </authorList>
    </citation>
    <scope>NUCLEOTIDE SEQUENCE [LARGE SCALE GENOMIC DNA]</scope>
    <source>
        <strain evidence="6 7">YLB-02</strain>
    </source>
</reference>
<dbReference type="EMBL" id="RCHR01000003">
    <property type="protein sequence ID" value="RLL44979.1"/>
    <property type="molecule type" value="Genomic_DNA"/>
</dbReference>
<dbReference type="OrthoDB" id="9761532at2"/>
<dbReference type="NCBIfam" id="NF006053">
    <property type="entry name" value="PRK08201.1"/>
    <property type="match status" value="1"/>
</dbReference>
<dbReference type="PANTHER" id="PTHR43270:SF12">
    <property type="entry name" value="SUCCINYL-DIAMINOPIMELATE DESUCCINYLASE"/>
    <property type="match status" value="1"/>
</dbReference>
<evidence type="ECO:0000256" key="4">
    <source>
        <dbReference type="SAM" id="MobiDB-lite"/>
    </source>
</evidence>
<dbReference type="PANTHER" id="PTHR43270">
    <property type="entry name" value="BETA-ALA-HIS DIPEPTIDASE"/>
    <property type="match status" value="1"/>
</dbReference>
<dbReference type="Gene3D" id="3.40.630.10">
    <property type="entry name" value="Zn peptidases"/>
    <property type="match status" value="1"/>
</dbReference>
<comment type="caution">
    <text evidence="6">The sequence shown here is derived from an EMBL/GenBank/DDBJ whole genome shotgun (WGS) entry which is preliminary data.</text>
</comment>
<keyword evidence="7" id="KW-1185">Reference proteome</keyword>
<evidence type="ECO:0000256" key="1">
    <source>
        <dbReference type="ARBA" id="ARBA00022670"/>
    </source>
</evidence>
<evidence type="ECO:0000256" key="2">
    <source>
        <dbReference type="ARBA" id="ARBA00022723"/>
    </source>
</evidence>
<dbReference type="GO" id="GO:0006508">
    <property type="term" value="P:proteolysis"/>
    <property type="evidence" value="ECO:0007669"/>
    <property type="project" value="UniProtKB-KW"/>
</dbReference>
<feature type="compositionally biased region" description="Polar residues" evidence="4">
    <location>
        <begin position="273"/>
        <end position="290"/>
    </location>
</feature>